<feature type="transmembrane region" description="Helical" evidence="12">
    <location>
        <begin position="129"/>
        <end position="153"/>
    </location>
</feature>
<feature type="transmembrane region" description="Helical" evidence="12">
    <location>
        <begin position="373"/>
        <end position="398"/>
    </location>
</feature>
<dbReference type="InterPro" id="IPR036259">
    <property type="entry name" value="MFS_trans_sf"/>
</dbReference>
<feature type="transmembrane region" description="Helical" evidence="12">
    <location>
        <begin position="286"/>
        <end position="305"/>
    </location>
</feature>
<dbReference type="InterPro" id="IPR011701">
    <property type="entry name" value="MFS"/>
</dbReference>
<dbReference type="PANTHER" id="PTHR43045:SF1">
    <property type="entry name" value="SHIKIMATE TRANSPORTER"/>
    <property type="match status" value="1"/>
</dbReference>
<dbReference type="GO" id="GO:0005886">
    <property type="term" value="C:plasma membrane"/>
    <property type="evidence" value="ECO:0007669"/>
    <property type="project" value="UniProtKB-SubCell"/>
</dbReference>
<protein>
    <recommendedName>
        <fullName evidence="10">Putative proline/betaine transporter</fullName>
    </recommendedName>
</protein>
<dbReference type="Pfam" id="PF07690">
    <property type="entry name" value="MFS_1"/>
    <property type="match status" value="1"/>
</dbReference>
<dbReference type="SUPFAM" id="SSF103473">
    <property type="entry name" value="MFS general substrate transporter"/>
    <property type="match status" value="1"/>
</dbReference>
<proteinExistence type="inferred from homology"/>
<keyword evidence="4" id="KW-1003">Cell membrane</keyword>
<feature type="transmembrane region" description="Helical" evidence="12">
    <location>
        <begin position="93"/>
        <end position="117"/>
    </location>
</feature>
<keyword evidence="5 12" id="KW-0812">Transmembrane</keyword>
<keyword evidence="3" id="KW-0813">Transport</keyword>
<dbReference type="Gene3D" id="1.20.1250.20">
    <property type="entry name" value="MFS general substrate transporter like domains"/>
    <property type="match status" value="2"/>
</dbReference>
<evidence type="ECO:0000256" key="3">
    <source>
        <dbReference type="ARBA" id="ARBA00022448"/>
    </source>
</evidence>
<feature type="region of interest" description="Disordered" evidence="11">
    <location>
        <begin position="16"/>
        <end position="39"/>
    </location>
</feature>
<dbReference type="FunFam" id="1.20.1250.20:FF:000001">
    <property type="entry name" value="Dicarboxylate MFS transporter"/>
    <property type="match status" value="1"/>
</dbReference>
<reference evidence="14 15" key="1">
    <citation type="submission" date="2019-03" db="EMBL/GenBank/DDBJ databases">
        <title>Draft genome sequences of novel Actinobacteria.</title>
        <authorList>
            <person name="Sahin N."/>
            <person name="Ay H."/>
            <person name="Saygin H."/>
        </authorList>
    </citation>
    <scope>NUCLEOTIDE SEQUENCE [LARGE SCALE GENOMIC DNA]</scope>
    <source>
        <strain evidence="14 15">5K548</strain>
    </source>
</reference>
<feature type="domain" description="Major facilitator superfamily (MFS) profile" evidence="13">
    <location>
        <begin position="53"/>
        <end position="466"/>
    </location>
</feature>
<organism evidence="14 15">
    <name type="scientific">Saccharopolyspora karakumensis</name>
    <dbReference type="NCBI Taxonomy" id="2530386"/>
    <lineage>
        <taxon>Bacteria</taxon>
        <taxon>Bacillati</taxon>
        <taxon>Actinomycetota</taxon>
        <taxon>Actinomycetes</taxon>
        <taxon>Pseudonocardiales</taxon>
        <taxon>Pseudonocardiaceae</taxon>
        <taxon>Saccharopolyspora</taxon>
    </lineage>
</organism>
<evidence type="ECO:0000259" key="13">
    <source>
        <dbReference type="PROSITE" id="PS50850"/>
    </source>
</evidence>
<dbReference type="GO" id="GO:0015293">
    <property type="term" value="F:symporter activity"/>
    <property type="evidence" value="ECO:0007669"/>
    <property type="project" value="UniProtKB-KW"/>
</dbReference>
<keyword evidence="6" id="KW-0769">Symport</keyword>
<dbReference type="PANTHER" id="PTHR43045">
    <property type="entry name" value="SHIKIMATE TRANSPORTER"/>
    <property type="match status" value="1"/>
</dbReference>
<dbReference type="PROSITE" id="PS50850">
    <property type="entry name" value="MFS"/>
    <property type="match status" value="1"/>
</dbReference>
<dbReference type="InterPro" id="IPR005829">
    <property type="entry name" value="Sugar_transporter_CS"/>
</dbReference>
<feature type="transmembrane region" description="Helical" evidence="12">
    <location>
        <begin position="159"/>
        <end position="181"/>
    </location>
</feature>
<evidence type="ECO:0000256" key="5">
    <source>
        <dbReference type="ARBA" id="ARBA00022692"/>
    </source>
</evidence>
<evidence type="ECO:0000256" key="9">
    <source>
        <dbReference type="ARBA" id="ARBA00037295"/>
    </source>
</evidence>
<evidence type="ECO:0000256" key="2">
    <source>
        <dbReference type="ARBA" id="ARBA00008240"/>
    </source>
</evidence>
<evidence type="ECO:0000256" key="11">
    <source>
        <dbReference type="SAM" id="MobiDB-lite"/>
    </source>
</evidence>
<dbReference type="EMBL" id="SMLA01000008">
    <property type="protein sequence ID" value="TDD90567.1"/>
    <property type="molecule type" value="Genomic_DNA"/>
</dbReference>
<dbReference type="PROSITE" id="PS00216">
    <property type="entry name" value="SUGAR_TRANSPORT_1"/>
    <property type="match status" value="1"/>
</dbReference>
<evidence type="ECO:0000256" key="8">
    <source>
        <dbReference type="ARBA" id="ARBA00023136"/>
    </source>
</evidence>
<evidence type="ECO:0000256" key="7">
    <source>
        <dbReference type="ARBA" id="ARBA00022989"/>
    </source>
</evidence>
<feature type="compositionally biased region" description="Polar residues" evidence="11">
    <location>
        <begin position="29"/>
        <end position="38"/>
    </location>
</feature>
<evidence type="ECO:0000313" key="14">
    <source>
        <dbReference type="EMBL" id="TDD90567.1"/>
    </source>
</evidence>
<feature type="transmembrane region" description="Helical" evidence="12">
    <location>
        <begin position="68"/>
        <end position="87"/>
    </location>
</feature>
<evidence type="ECO:0000256" key="10">
    <source>
        <dbReference type="ARBA" id="ARBA00039918"/>
    </source>
</evidence>
<comment type="similarity">
    <text evidence="2">Belongs to the major facilitator superfamily. Metabolite:H+ Symporter (MHS) family (TC 2.A.1.6) family.</text>
</comment>
<evidence type="ECO:0000256" key="4">
    <source>
        <dbReference type="ARBA" id="ARBA00022475"/>
    </source>
</evidence>
<sequence length="474" mass="50545">MIVRFHVNFGLRCGRPPQSEQKRLPMSEFTESTRQATHPVTRAPADERAARRAVASGTFGTAMEWFDFAVYGTLSATLFPSLFFPSFDDNTAVLASFATFGAGMLARPLGGIVFGVLGDRIGRRNVLMFTLVLMGLASVFIGLLPTYAVAGILAPTLLVALRFLQGFALGGEASGAQILVVEHAPDDRRGMMGGILAIGSPLAQTMASVVLAGLAAGLSEEAFASWGWRVPFLMGVVLLGVGMFIRRRIEETIAFKESQQRAEVSGVPQERALAVLRRRPGTVLKLVLSWGASTGLFWICVTYAVNYMTKELGYANSVTFSLLVMANLISVPAAIYGGRFSDRVGRKKMFIVGLTMQGLAAGTMFPIMNSMNFAASVAVVALALCGIQITAGTQAAFFSEALPTSMRYTGSALGMTFAGLIFGAPIPFVAAWIFQNTSNGTLALSAIGVGLVLVSITATVLLPEHYKRALHEDL</sequence>
<feature type="transmembrane region" description="Helical" evidence="12">
    <location>
        <begin position="193"/>
        <end position="214"/>
    </location>
</feature>
<name>A0A4V2YXS3_9PSEU</name>
<comment type="caution">
    <text evidence="14">The sequence shown here is derived from an EMBL/GenBank/DDBJ whole genome shotgun (WGS) entry which is preliminary data.</text>
</comment>
<comment type="subcellular location">
    <subcellularLocation>
        <location evidence="1">Cell membrane</location>
        <topology evidence="1">Multi-pass membrane protein</topology>
    </subcellularLocation>
</comment>
<keyword evidence="8 12" id="KW-0472">Membrane</keyword>
<keyword evidence="7 12" id="KW-1133">Transmembrane helix</keyword>
<dbReference type="Proteomes" id="UP000294723">
    <property type="component" value="Unassembled WGS sequence"/>
</dbReference>
<dbReference type="PROSITE" id="PS00217">
    <property type="entry name" value="SUGAR_TRANSPORT_2"/>
    <property type="match status" value="1"/>
</dbReference>
<feature type="transmembrane region" description="Helical" evidence="12">
    <location>
        <begin position="440"/>
        <end position="462"/>
    </location>
</feature>
<dbReference type="AlphaFoldDB" id="A0A4V2YXS3"/>
<feature type="transmembrane region" description="Helical" evidence="12">
    <location>
        <begin position="317"/>
        <end position="337"/>
    </location>
</feature>
<evidence type="ECO:0000256" key="6">
    <source>
        <dbReference type="ARBA" id="ARBA00022847"/>
    </source>
</evidence>
<comment type="function">
    <text evidence="9">May be a proton symporter involved in the uptake of osmolytes such as proline and glycine betaine.</text>
</comment>
<evidence type="ECO:0000256" key="12">
    <source>
        <dbReference type="SAM" id="Phobius"/>
    </source>
</evidence>
<gene>
    <name evidence="14" type="ORF">E1202_08035</name>
</gene>
<keyword evidence="15" id="KW-1185">Reference proteome</keyword>
<accession>A0A4V2YXS3</accession>
<evidence type="ECO:0000256" key="1">
    <source>
        <dbReference type="ARBA" id="ARBA00004651"/>
    </source>
</evidence>
<feature type="transmembrane region" description="Helical" evidence="12">
    <location>
        <begin position="226"/>
        <end position="245"/>
    </location>
</feature>
<evidence type="ECO:0000313" key="15">
    <source>
        <dbReference type="Proteomes" id="UP000294723"/>
    </source>
</evidence>
<dbReference type="InterPro" id="IPR020846">
    <property type="entry name" value="MFS_dom"/>
</dbReference>
<feature type="transmembrane region" description="Helical" evidence="12">
    <location>
        <begin position="410"/>
        <end position="434"/>
    </location>
</feature>